<gene>
    <name evidence="2" type="ORF">TTAC_LOCUS289</name>
</gene>
<name>A0A0R3WI78_HYDTA</name>
<dbReference type="InterPro" id="IPR001478">
    <property type="entry name" value="PDZ"/>
</dbReference>
<accession>A0A0R3WI78</accession>
<reference evidence="2 3" key="2">
    <citation type="submission" date="2018-11" db="EMBL/GenBank/DDBJ databases">
        <authorList>
            <consortium name="Pathogen Informatics"/>
        </authorList>
    </citation>
    <scope>NUCLEOTIDE SEQUENCE [LARGE SCALE GENOMIC DNA]</scope>
</reference>
<dbReference type="Gene3D" id="2.30.42.10">
    <property type="match status" value="1"/>
</dbReference>
<evidence type="ECO:0000259" key="1">
    <source>
        <dbReference type="PROSITE" id="PS50106"/>
    </source>
</evidence>
<evidence type="ECO:0000313" key="2">
    <source>
        <dbReference type="EMBL" id="VDM16198.1"/>
    </source>
</evidence>
<sequence>MNAVTQPGSPAEGQLHCGDEIHEINGQDTRTLSHLQATESIKSAGKDLKLTISNQVKVVPLHHLKPPYGGRKRSLNVYVQAGPTFLSALPSRDNRRDELPMLPPLYRLDQLRSGLMPQESGSFFTMGVRKGLETEPQMLRKASYTTTMGAKLWQGARNKRKCHYFITDCVPPTLSDLTLA</sequence>
<keyword evidence="3" id="KW-1185">Reference proteome</keyword>
<protein>
    <submittedName>
        <fullName evidence="4">PDZ domain-containing protein</fullName>
    </submittedName>
</protein>
<organism evidence="4">
    <name type="scientific">Hydatigena taeniaeformis</name>
    <name type="common">Feline tapeworm</name>
    <name type="synonym">Taenia taeniaeformis</name>
    <dbReference type="NCBI Taxonomy" id="6205"/>
    <lineage>
        <taxon>Eukaryota</taxon>
        <taxon>Metazoa</taxon>
        <taxon>Spiralia</taxon>
        <taxon>Lophotrochozoa</taxon>
        <taxon>Platyhelminthes</taxon>
        <taxon>Cestoda</taxon>
        <taxon>Eucestoda</taxon>
        <taxon>Cyclophyllidea</taxon>
        <taxon>Taeniidae</taxon>
        <taxon>Hydatigera</taxon>
    </lineage>
</organism>
<dbReference type="InterPro" id="IPR036034">
    <property type="entry name" value="PDZ_sf"/>
</dbReference>
<reference evidence="4" key="1">
    <citation type="submission" date="2017-02" db="UniProtKB">
        <authorList>
            <consortium name="WormBaseParasite"/>
        </authorList>
    </citation>
    <scope>IDENTIFICATION</scope>
</reference>
<dbReference type="Proteomes" id="UP000274429">
    <property type="component" value="Unassembled WGS sequence"/>
</dbReference>
<dbReference type="PROSITE" id="PS50106">
    <property type="entry name" value="PDZ"/>
    <property type="match status" value="1"/>
</dbReference>
<dbReference type="OrthoDB" id="6274378at2759"/>
<dbReference type="SUPFAM" id="SSF50156">
    <property type="entry name" value="PDZ domain-like"/>
    <property type="match status" value="1"/>
</dbReference>
<dbReference type="EMBL" id="UYWX01000020">
    <property type="protein sequence ID" value="VDM16198.1"/>
    <property type="molecule type" value="Genomic_DNA"/>
</dbReference>
<feature type="domain" description="PDZ" evidence="1">
    <location>
        <begin position="1"/>
        <end position="56"/>
    </location>
</feature>
<dbReference type="Pfam" id="PF00595">
    <property type="entry name" value="PDZ"/>
    <property type="match status" value="1"/>
</dbReference>
<proteinExistence type="predicted"/>
<dbReference type="WBParaSite" id="TTAC_0000028801-mRNA-1">
    <property type="protein sequence ID" value="TTAC_0000028801-mRNA-1"/>
    <property type="gene ID" value="TTAC_0000028801"/>
</dbReference>
<dbReference type="STRING" id="6205.A0A0R3WI78"/>
<evidence type="ECO:0000313" key="3">
    <source>
        <dbReference type="Proteomes" id="UP000274429"/>
    </source>
</evidence>
<dbReference type="AlphaFoldDB" id="A0A0R3WI78"/>
<evidence type="ECO:0000313" key="4">
    <source>
        <dbReference type="WBParaSite" id="TTAC_0000028801-mRNA-1"/>
    </source>
</evidence>